<proteinExistence type="predicted"/>
<evidence type="ECO:0000313" key="3">
    <source>
        <dbReference type="WBParaSite" id="EN70_7275"/>
    </source>
</evidence>
<name>A0A1I7VX78_LOALO</name>
<feature type="compositionally biased region" description="Acidic residues" evidence="1">
    <location>
        <begin position="127"/>
        <end position="138"/>
    </location>
</feature>
<reference evidence="3" key="2">
    <citation type="submission" date="2016-11" db="UniProtKB">
        <authorList>
            <consortium name="WormBaseParasite"/>
        </authorList>
    </citation>
    <scope>IDENTIFICATION</scope>
</reference>
<evidence type="ECO:0000256" key="1">
    <source>
        <dbReference type="SAM" id="MobiDB-lite"/>
    </source>
</evidence>
<reference evidence="2" key="1">
    <citation type="submission" date="2012-04" db="EMBL/GenBank/DDBJ databases">
        <title>The Genome Sequence of Loa loa.</title>
        <authorList>
            <consortium name="The Broad Institute Genome Sequencing Platform"/>
            <consortium name="Broad Institute Genome Sequencing Center for Infectious Disease"/>
            <person name="Nutman T.B."/>
            <person name="Fink D.L."/>
            <person name="Russ C."/>
            <person name="Young S."/>
            <person name="Zeng Q."/>
            <person name="Gargeya S."/>
            <person name="Alvarado L."/>
            <person name="Berlin A."/>
            <person name="Chapman S.B."/>
            <person name="Chen Z."/>
            <person name="Freedman E."/>
            <person name="Gellesch M."/>
            <person name="Goldberg J."/>
            <person name="Griggs A."/>
            <person name="Gujja S."/>
            <person name="Heilman E.R."/>
            <person name="Heiman D."/>
            <person name="Howarth C."/>
            <person name="Mehta T."/>
            <person name="Neiman D."/>
            <person name="Pearson M."/>
            <person name="Roberts A."/>
            <person name="Saif S."/>
            <person name="Shea T."/>
            <person name="Shenoy N."/>
            <person name="Sisk P."/>
            <person name="Stolte C."/>
            <person name="Sykes S."/>
            <person name="White J."/>
            <person name="Yandava C."/>
            <person name="Haas B."/>
            <person name="Henn M.R."/>
            <person name="Nusbaum C."/>
            <person name="Birren B."/>
        </authorList>
    </citation>
    <scope>NUCLEOTIDE SEQUENCE [LARGE SCALE GENOMIC DNA]</scope>
</reference>
<dbReference type="Proteomes" id="UP000095285">
    <property type="component" value="Unassembled WGS sequence"/>
</dbReference>
<protein>
    <submittedName>
        <fullName evidence="3">HUN domain-containing protein</fullName>
    </submittedName>
</protein>
<keyword evidence="2" id="KW-1185">Reference proteome</keyword>
<dbReference type="AlphaFoldDB" id="A0A1I7VX78"/>
<dbReference type="WBParaSite" id="EN70_7275">
    <property type="protein sequence ID" value="EN70_7275"/>
    <property type="gene ID" value="EN70_7275"/>
</dbReference>
<sequence>MEKVDDLRQIINFTSIVQQNHVTKKGERLKRQIEESAYLGANRIFTKLDNTIASMITTVAIYELNDMNNMDFHVDYLLDANTRIHLGCDYFIHVEKSSITLAPNYRTNGSGGVLEARFEQTTQSEHDEIEWTPEDDMGEMQGQEETK</sequence>
<feature type="region of interest" description="Disordered" evidence="1">
    <location>
        <begin position="120"/>
        <end position="147"/>
    </location>
</feature>
<evidence type="ECO:0000313" key="2">
    <source>
        <dbReference type="Proteomes" id="UP000095285"/>
    </source>
</evidence>
<accession>A0A1I7VX78</accession>
<organism evidence="2 3">
    <name type="scientific">Loa loa</name>
    <name type="common">Eye worm</name>
    <name type="synonym">Filaria loa</name>
    <dbReference type="NCBI Taxonomy" id="7209"/>
    <lineage>
        <taxon>Eukaryota</taxon>
        <taxon>Metazoa</taxon>
        <taxon>Ecdysozoa</taxon>
        <taxon>Nematoda</taxon>
        <taxon>Chromadorea</taxon>
        <taxon>Rhabditida</taxon>
        <taxon>Spirurina</taxon>
        <taxon>Spiruromorpha</taxon>
        <taxon>Filarioidea</taxon>
        <taxon>Onchocercidae</taxon>
        <taxon>Loa</taxon>
    </lineage>
</organism>